<proteinExistence type="predicted"/>
<dbReference type="EMBL" id="GBHO01021319">
    <property type="protein sequence ID" value="JAG22285.1"/>
    <property type="molecule type" value="Transcribed_RNA"/>
</dbReference>
<dbReference type="InterPro" id="IPR036682">
    <property type="entry name" value="OS_D_A10/PebIII_sf"/>
</dbReference>
<organism evidence="2">
    <name type="scientific">Lygus hesperus</name>
    <name type="common">Western plant bug</name>
    <dbReference type="NCBI Taxonomy" id="30085"/>
    <lineage>
        <taxon>Eukaryota</taxon>
        <taxon>Metazoa</taxon>
        <taxon>Ecdysozoa</taxon>
        <taxon>Arthropoda</taxon>
        <taxon>Hexapoda</taxon>
        <taxon>Insecta</taxon>
        <taxon>Pterygota</taxon>
        <taxon>Neoptera</taxon>
        <taxon>Paraneoptera</taxon>
        <taxon>Hemiptera</taxon>
        <taxon>Heteroptera</taxon>
        <taxon>Panheteroptera</taxon>
        <taxon>Cimicomorpha</taxon>
        <taxon>Miridae</taxon>
        <taxon>Mirini</taxon>
        <taxon>Lygus</taxon>
    </lineage>
</organism>
<evidence type="ECO:0000256" key="1">
    <source>
        <dbReference type="SAM" id="SignalP"/>
    </source>
</evidence>
<dbReference type="AlphaFoldDB" id="A0A0A9XYC8"/>
<dbReference type="PANTHER" id="PTHR11257:SF12">
    <property type="entry name" value="EJACULATORY BULB-SPECIFIC PROTEIN 3-RELATED"/>
    <property type="match status" value="1"/>
</dbReference>
<reference evidence="2" key="2">
    <citation type="submission" date="2014-07" db="EMBL/GenBank/DDBJ databases">
        <authorList>
            <person name="Hull J."/>
        </authorList>
    </citation>
    <scope>NUCLEOTIDE SEQUENCE</scope>
</reference>
<dbReference type="PANTHER" id="PTHR11257">
    <property type="entry name" value="CHEMOSENSORY PROTEIN-RELATED"/>
    <property type="match status" value="1"/>
</dbReference>
<dbReference type="InterPro" id="IPR005055">
    <property type="entry name" value="A10/PebIII"/>
</dbReference>
<dbReference type="Pfam" id="PF03392">
    <property type="entry name" value="OS-D"/>
    <property type="match status" value="1"/>
</dbReference>
<name>A0A0A9XYC8_LYGHE</name>
<dbReference type="EMBL" id="GBRD01011084">
    <property type="protein sequence ID" value="JAG54740.1"/>
    <property type="molecule type" value="Transcribed_RNA"/>
</dbReference>
<feature type="signal peptide" evidence="1">
    <location>
        <begin position="1"/>
        <end position="22"/>
    </location>
</feature>
<reference evidence="3" key="3">
    <citation type="submission" date="2014-09" db="EMBL/GenBank/DDBJ databases">
        <authorList>
            <person name="Magalhaes I.L.F."/>
            <person name="Oliveira U."/>
            <person name="Santos F.R."/>
            <person name="Vidigal T.H.D.A."/>
            <person name="Brescovit A.D."/>
            <person name="Santos A.J."/>
        </authorList>
    </citation>
    <scope>NUCLEOTIDE SEQUENCE</scope>
</reference>
<accession>A0A0A9XYC8</accession>
<dbReference type="SUPFAM" id="SSF100910">
    <property type="entry name" value="Chemosensory protein Csp2"/>
    <property type="match status" value="1"/>
</dbReference>
<gene>
    <name evidence="2" type="primary">PebIII_0</name>
    <name evidence="2" type="ORF">CM83_1758</name>
</gene>
<sequence length="130" mass="15085">MAMKLFLPSVIVLMNAIVLVLGAGKYTDQYDKMDVDVILRNERLYKQYFACIRGMGKCTAYGVHLKETIPDAIRNGCSKCTDKQKEKLEKVLSFLKKEKPEDYKLLDEQYDPEGVYESRRKMTEEGHHIE</sequence>
<keyword evidence="1" id="KW-0732">Signal</keyword>
<feature type="chain" id="PRO_5015033904" evidence="1">
    <location>
        <begin position="23"/>
        <end position="130"/>
    </location>
</feature>
<dbReference type="Gene3D" id="1.10.2080.10">
    <property type="entry name" value="Insect odorant-binding protein A10/Ejaculatory bulb-specific protein 3"/>
    <property type="match status" value="1"/>
</dbReference>
<reference evidence="2" key="1">
    <citation type="journal article" date="2014" name="PLoS ONE">
        <title>Transcriptome-Based Identification of ABC Transporters in the Western Tarnished Plant Bug Lygus hesperus.</title>
        <authorList>
            <person name="Hull J.J."/>
            <person name="Chaney K."/>
            <person name="Geib S.M."/>
            <person name="Fabrick J.A."/>
            <person name="Brent C.S."/>
            <person name="Walsh D."/>
            <person name="Lavine L.C."/>
        </authorList>
    </citation>
    <scope>NUCLEOTIDE SEQUENCE</scope>
</reference>
<evidence type="ECO:0000313" key="3">
    <source>
        <dbReference type="EMBL" id="JAG54740.1"/>
    </source>
</evidence>
<evidence type="ECO:0000313" key="2">
    <source>
        <dbReference type="EMBL" id="JAG22285.1"/>
    </source>
</evidence>
<protein>
    <submittedName>
        <fullName evidence="2">Ejaculatory bulb-specific protein 3</fullName>
    </submittedName>
</protein>